<dbReference type="SUPFAM" id="SSF54909">
    <property type="entry name" value="Dimeric alpha+beta barrel"/>
    <property type="match status" value="1"/>
</dbReference>
<gene>
    <name evidence="2" type="ORF">FB558_3271</name>
</gene>
<dbReference type="OrthoDB" id="5241825at2"/>
<dbReference type="GO" id="GO:0004497">
    <property type="term" value="F:monooxygenase activity"/>
    <property type="evidence" value="ECO:0007669"/>
    <property type="project" value="UniProtKB-KW"/>
</dbReference>
<dbReference type="AlphaFoldDB" id="A0A543DN33"/>
<sequence length="105" mass="10924">MPQPVVVTAVFVPQQGRQEEARAAILGALADVHAEAGCELYALHDAADGALVLIEKWESVELLDAHGSGEPVARLGRAISGLLEKPPAVVRMTPAPGGDPVKGRL</sequence>
<keyword evidence="2" id="KW-0503">Monooxygenase</keyword>
<organism evidence="2 3">
    <name type="scientific">Pseudonocardia kunmingensis</name>
    <dbReference type="NCBI Taxonomy" id="630975"/>
    <lineage>
        <taxon>Bacteria</taxon>
        <taxon>Bacillati</taxon>
        <taxon>Actinomycetota</taxon>
        <taxon>Actinomycetes</taxon>
        <taxon>Pseudonocardiales</taxon>
        <taxon>Pseudonocardiaceae</taxon>
        <taxon>Pseudonocardia</taxon>
    </lineage>
</organism>
<dbReference type="Proteomes" id="UP000315677">
    <property type="component" value="Unassembled WGS sequence"/>
</dbReference>
<evidence type="ECO:0000313" key="3">
    <source>
        <dbReference type="Proteomes" id="UP000315677"/>
    </source>
</evidence>
<proteinExistence type="predicted"/>
<dbReference type="EMBL" id="VFPA01000002">
    <property type="protein sequence ID" value="TQM10750.1"/>
    <property type="molecule type" value="Genomic_DNA"/>
</dbReference>
<evidence type="ECO:0000259" key="1">
    <source>
        <dbReference type="Pfam" id="PF03992"/>
    </source>
</evidence>
<dbReference type="Gene3D" id="3.30.70.100">
    <property type="match status" value="1"/>
</dbReference>
<keyword evidence="3" id="KW-1185">Reference proteome</keyword>
<dbReference type="RefSeq" id="WP_142054374.1">
    <property type="nucleotide sequence ID" value="NZ_VFPA01000002.1"/>
</dbReference>
<accession>A0A543DN33</accession>
<reference evidence="2 3" key="1">
    <citation type="submission" date="2019-06" db="EMBL/GenBank/DDBJ databases">
        <title>Sequencing the genomes of 1000 actinobacteria strains.</title>
        <authorList>
            <person name="Klenk H.-P."/>
        </authorList>
    </citation>
    <scope>NUCLEOTIDE SEQUENCE [LARGE SCALE GENOMIC DNA]</scope>
    <source>
        <strain evidence="2 3">DSM 45301</strain>
    </source>
</reference>
<dbReference type="Pfam" id="PF03992">
    <property type="entry name" value="ABM"/>
    <property type="match status" value="1"/>
</dbReference>
<dbReference type="InterPro" id="IPR007138">
    <property type="entry name" value="ABM_dom"/>
</dbReference>
<protein>
    <submittedName>
        <fullName evidence="2">Quinol monooxygenase YgiN</fullName>
    </submittedName>
</protein>
<evidence type="ECO:0000313" key="2">
    <source>
        <dbReference type="EMBL" id="TQM10750.1"/>
    </source>
</evidence>
<name>A0A543DN33_9PSEU</name>
<comment type="caution">
    <text evidence="2">The sequence shown here is derived from an EMBL/GenBank/DDBJ whole genome shotgun (WGS) entry which is preliminary data.</text>
</comment>
<feature type="domain" description="ABM" evidence="1">
    <location>
        <begin position="4"/>
        <end position="70"/>
    </location>
</feature>
<keyword evidence="2" id="KW-0560">Oxidoreductase</keyword>
<dbReference type="InterPro" id="IPR011008">
    <property type="entry name" value="Dimeric_a/b-barrel"/>
</dbReference>